<accession>A0A6I6GMS5</accession>
<proteinExistence type="predicted"/>
<dbReference type="RefSeq" id="WP_157479351.1">
    <property type="nucleotide sequence ID" value="NZ_CP046566.1"/>
</dbReference>
<gene>
    <name evidence="1" type="ORF">GLV81_13600</name>
</gene>
<evidence type="ECO:0000313" key="2">
    <source>
        <dbReference type="Proteomes" id="UP000426027"/>
    </source>
</evidence>
<keyword evidence="2" id="KW-1185">Reference proteome</keyword>
<dbReference type="EMBL" id="CP046566">
    <property type="protein sequence ID" value="QGW28998.1"/>
    <property type="molecule type" value="Genomic_DNA"/>
</dbReference>
<organism evidence="1 2">
    <name type="scientific">Phnomibacter ginsenosidimutans</name>
    <dbReference type="NCBI Taxonomy" id="2676868"/>
    <lineage>
        <taxon>Bacteria</taxon>
        <taxon>Pseudomonadati</taxon>
        <taxon>Bacteroidota</taxon>
        <taxon>Chitinophagia</taxon>
        <taxon>Chitinophagales</taxon>
        <taxon>Chitinophagaceae</taxon>
        <taxon>Phnomibacter</taxon>
    </lineage>
</organism>
<dbReference type="KEGG" id="fls:GLV81_13600"/>
<dbReference type="AlphaFoldDB" id="A0A6I6GMS5"/>
<dbReference type="Proteomes" id="UP000426027">
    <property type="component" value="Chromosome"/>
</dbReference>
<evidence type="ECO:0000313" key="1">
    <source>
        <dbReference type="EMBL" id="QGW28998.1"/>
    </source>
</evidence>
<reference evidence="1 2" key="1">
    <citation type="submission" date="2019-11" db="EMBL/GenBank/DDBJ databases">
        <authorList>
            <person name="Im W.T."/>
        </authorList>
    </citation>
    <scope>NUCLEOTIDE SEQUENCE [LARGE SCALE GENOMIC DNA]</scope>
    <source>
        <strain evidence="1 2">SB-02</strain>
    </source>
</reference>
<sequence length="356" mass="39344">MKHYFQQIHLLFQSRLNSALIFTIIALFISTLYSCEKQSNTTDQTTTKTATKEYIQQYIQQHPKGIELSGSNTKLVTTHVNEDGNPISQIEKNKINLLGSGTGCYPTVEPETIIESQSMMRNSCSQNDWQVYASFIISSENAIVASNPNNINQKTRGRVIVTNTSTGATVVNNTSILPVTITSIGTDPSDPGRTLYRVTFNAQSIVFSNSIQNWSLRVGLFFYTECEEESQYPYTVVANEANLGSLPVCSIVHPVYYAAPQSGMNGFIAGVLNCAICCFSPYPTQQEIQISANANFTDLRHSEVPQGQPAIPNIIGIGDYYQWLPQSGSPRYIRFRNKGSNGCIGPWSSTKTVMVP</sequence>
<protein>
    <submittedName>
        <fullName evidence="1">Uncharacterized protein</fullName>
    </submittedName>
</protein>
<name>A0A6I6GMS5_9BACT</name>
<dbReference type="PROSITE" id="PS51257">
    <property type="entry name" value="PROKAR_LIPOPROTEIN"/>
    <property type="match status" value="1"/>
</dbReference>